<dbReference type="PANTHER" id="PTHR12606">
    <property type="entry name" value="SENTRIN/SUMO-SPECIFIC PROTEASE"/>
    <property type="match status" value="1"/>
</dbReference>
<evidence type="ECO:0000256" key="1">
    <source>
        <dbReference type="ARBA" id="ARBA00005234"/>
    </source>
</evidence>
<evidence type="ECO:0000259" key="6">
    <source>
        <dbReference type="PROSITE" id="PS50600"/>
    </source>
</evidence>
<protein>
    <recommendedName>
        <fullName evidence="6">Ubiquitin-like protease family profile domain-containing protein</fullName>
    </recommendedName>
</protein>
<dbReference type="Proteomes" id="UP000041254">
    <property type="component" value="Unassembled WGS sequence"/>
</dbReference>
<evidence type="ECO:0000256" key="2">
    <source>
        <dbReference type="ARBA" id="ARBA00022670"/>
    </source>
</evidence>
<dbReference type="GO" id="GO:0005634">
    <property type="term" value="C:nucleus"/>
    <property type="evidence" value="ECO:0007669"/>
    <property type="project" value="TreeGrafter"/>
</dbReference>
<keyword evidence="4" id="KW-0788">Thiol protease</keyword>
<dbReference type="STRING" id="1169540.A0A0G4GNJ3"/>
<dbReference type="PROSITE" id="PS50600">
    <property type="entry name" value="ULP_PROTEASE"/>
    <property type="match status" value="1"/>
</dbReference>
<keyword evidence="3" id="KW-0378">Hydrolase</keyword>
<sequence length="413" mass="45012">MKGMAKDDESVFVPMLVPRVELEKGMPLVDEHTVQKTRSGRIKTKRSIDGAAESNIAASIAEPGVPKKTNNSRVAGLSESAMGLEVSFAGEREYLRGGVGLKDMAMSGNAGYGKSNLNKCASLLVNEAPEAVIPQPASPRKQPRSPDSKSPAHKCDSDNTKKGSRLAAPGGISLPPVGHRSEKGPGDCVVGEMADKQPPFPVAEEANARQQMGTAHNLGDRRRTDVAAKVPWFLKLSEDETAAALQLVDEGHEKGESLTVAKVSGIPVLGYDIVRLEDLAWLNDEIVNIIFAPAERWLRAQAAEGKCATGFNYDYQNVRRWSTEKKVNVFELDYLLVPINEGYATTGAGYQGTHWALGVVDFKAKRIRVLDSLGGGGTNWRKEDNSKFYESILHYLKDEHQNKLKRPMPDAHL</sequence>
<dbReference type="EMBL" id="CDMY01000738">
    <property type="protein sequence ID" value="CEM31855.1"/>
    <property type="molecule type" value="Genomic_DNA"/>
</dbReference>
<accession>A0A0G4GNJ3</accession>
<evidence type="ECO:0000313" key="7">
    <source>
        <dbReference type="EMBL" id="CEM31855.1"/>
    </source>
</evidence>
<dbReference type="GO" id="GO:0006508">
    <property type="term" value="P:proteolysis"/>
    <property type="evidence" value="ECO:0007669"/>
    <property type="project" value="UniProtKB-KW"/>
</dbReference>
<dbReference type="VEuPathDB" id="CryptoDB:Vbra_2295"/>
<evidence type="ECO:0000313" key="8">
    <source>
        <dbReference type="Proteomes" id="UP000041254"/>
    </source>
</evidence>
<comment type="similarity">
    <text evidence="1">Belongs to the peptidase C48 family.</text>
</comment>
<name>A0A0G4GNJ3_VITBC</name>
<evidence type="ECO:0000256" key="5">
    <source>
        <dbReference type="SAM" id="MobiDB-lite"/>
    </source>
</evidence>
<dbReference type="InterPro" id="IPR003653">
    <property type="entry name" value="Peptidase_C48_C"/>
</dbReference>
<keyword evidence="2" id="KW-0645">Protease</keyword>
<dbReference type="OrthoDB" id="198735at2759"/>
<gene>
    <name evidence="7" type="ORF">Vbra_2295</name>
</gene>
<keyword evidence="8" id="KW-1185">Reference proteome</keyword>
<dbReference type="SUPFAM" id="SSF54001">
    <property type="entry name" value="Cysteine proteinases"/>
    <property type="match status" value="1"/>
</dbReference>
<reference evidence="7" key="1">
    <citation type="submission" date="2014-11" db="EMBL/GenBank/DDBJ databases">
        <authorList>
            <person name="Zhu J."/>
            <person name="Qi W."/>
            <person name="Song R."/>
        </authorList>
    </citation>
    <scope>NUCLEOTIDE SEQUENCE [LARGE SCALE GENOMIC DNA]</scope>
</reference>
<dbReference type="Pfam" id="PF02902">
    <property type="entry name" value="Peptidase_C48"/>
    <property type="match status" value="1"/>
</dbReference>
<dbReference type="InParanoid" id="A0A0G4GNJ3"/>
<evidence type="ECO:0000256" key="3">
    <source>
        <dbReference type="ARBA" id="ARBA00022801"/>
    </source>
</evidence>
<proteinExistence type="inferred from homology"/>
<evidence type="ECO:0000256" key="4">
    <source>
        <dbReference type="ARBA" id="ARBA00022807"/>
    </source>
</evidence>
<dbReference type="PANTHER" id="PTHR12606:SF141">
    <property type="entry name" value="GH15225P-RELATED"/>
    <property type="match status" value="1"/>
</dbReference>
<feature type="domain" description="Ubiquitin-like protease family profile" evidence="6">
    <location>
        <begin position="266"/>
        <end position="413"/>
    </location>
</feature>
<dbReference type="GO" id="GO:0016926">
    <property type="term" value="P:protein desumoylation"/>
    <property type="evidence" value="ECO:0007669"/>
    <property type="project" value="TreeGrafter"/>
</dbReference>
<dbReference type="InterPro" id="IPR038765">
    <property type="entry name" value="Papain-like_cys_pep_sf"/>
</dbReference>
<dbReference type="Gene3D" id="3.40.395.10">
    <property type="entry name" value="Adenoviral Proteinase, Chain A"/>
    <property type="match status" value="1"/>
</dbReference>
<organism evidence="7 8">
    <name type="scientific">Vitrella brassicaformis (strain CCMP3155)</name>
    <dbReference type="NCBI Taxonomy" id="1169540"/>
    <lineage>
        <taxon>Eukaryota</taxon>
        <taxon>Sar</taxon>
        <taxon>Alveolata</taxon>
        <taxon>Colpodellida</taxon>
        <taxon>Vitrellaceae</taxon>
        <taxon>Vitrella</taxon>
    </lineage>
</organism>
<dbReference type="AlphaFoldDB" id="A0A0G4GNJ3"/>
<dbReference type="GO" id="GO:0016929">
    <property type="term" value="F:deSUMOylase activity"/>
    <property type="evidence" value="ECO:0007669"/>
    <property type="project" value="TreeGrafter"/>
</dbReference>
<feature type="region of interest" description="Disordered" evidence="5">
    <location>
        <begin position="131"/>
        <end position="187"/>
    </location>
</feature>